<evidence type="ECO:0000313" key="2">
    <source>
        <dbReference type="WBParaSite" id="Minc3s00407g11794"/>
    </source>
</evidence>
<dbReference type="WBParaSite" id="Minc3s00407g11794">
    <property type="protein sequence ID" value="Minc3s00407g11794"/>
    <property type="gene ID" value="Minc3s00407g11794"/>
</dbReference>
<reference evidence="2" key="1">
    <citation type="submission" date="2022-11" db="UniProtKB">
        <authorList>
            <consortium name="WormBaseParasite"/>
        </authorList>
    </citation>
    <scope>IDENTIFICATION</scope>
</reference>
<evidence type="ECO:0000313" key="1">
    <source>
        <dbReference type="Proteomes" id="UP000887563"/>
    </source>
</evidence>
<dbReference type="AlphaFoldDB" id="A0A914LC01"/>
<accession>A0A914LC01</accession>
<proteinExistence type="predicted"/>
<name>A0A914LC01_MELIC</name>
<keyword evidence="1" id="KW-1185">Reference proteome</keyword>
<protein>
    <submittedName>
        <fullName evidence="2">Ovule protein</fullName>
    </submittedName>
</protein>
<dbReference type="Proteomes" id="UP000887563">
    <property type="component" value="Unplaced"/>
</dbReference>
<organism evidence="1 2">
    <name type="scientific">Meloidogyne incognita</name>
    <name type="common">Southern root-knot nematode worm</name>
    <name type="synonym">Oxyuris incognita</name>
    <dbReference type="NCBI Taxonomy" id="6306"/>
    <lineage>
        <taxon>Eukaryota</taxon>
        <taxon>Metazoa</taxon>
        <taxon>Ecdysozoa</taxon>
        <taxon>Nematoda</taxon>
        <taxon>Chromadorea</taxon>
        <taxon>Rhabditida</taxon>
        <taxon>Tylenchina</taxon>
        <taxon>Tylenchomorpha</taxon>
        <taxon>Tylenchoidea</taxon>
        <taxon>Meloidogynidae</taxon>
        <taxon>Meloidogyninae</taxon>
        <taxon>Meloidogyne</taxon>
        <taxon>Meloidogyne incognita group</taxon>
    </lineage>
</organism>
<sequence>MYFHTQIFHYSFISVQNYWSFIISNNLPSSTLSIFCPFNNSRQIQKLNFSSFISNKSRDSS</sequence>